<evidence type="ECO:0000313" key="2">
    <source>
        <dbReference type="EMBL" id="MCP2349155.1"/>
    </source>
</evidence>
<dbReference type="EMBL" id="JAMZEC010000001">
    <property type="protein sequence ID" value="MCP2349155.1"/>
    <property type="molecule type" value="Genomic_DNA"/>
</dbReference>
<gene>
    <name evidence="2" type="ORF">HD595_005277</name>
</gene>
<comment type="caution">
    <text evidence="2">The sequence shown here is derived from an EMBL/GenBank/DDBJ whole genome shotgun (WGS) entry which is preliminary data.</text>
</comment>
<evidence type="ECO:0000313" key="3">
    <source>
        <dbReference type="Proteomes" id="UP001320766"/>
    </source>
</evidence>
<dbReference type="RefSeq" id="WP_253773476.1">
    <property type="nucleotide sequence ID" value="NZ_BAAAVE010000048.1"/>
</dbReference>
<feature type="compositionally biased region" description="Basic and acidic residues" evidence="1">
    <location>
        <begin position="16"/>
        <end position="27"/>
    </location>
</feature>
<protein>
    <submittedName>
        <fullName evidence="2">Uncharacterized protein</fullName>
    </submittedName>
</protein>
<proteinExistence type="predicted"/>
<keyword evidence="3" id="KW-1185">Reference proteome</keyword>
<name>A0ABT1K567_9ACTN</name>
<evidence type="ECO:0000256" key="1">
    <source>
        <dbReference type="SAM" id="MobiDB-lite"/>
    </source>
</evidence>
<reference evidence="2 3" key="1">
    <citation type="submission" date="2022-06" db="EMBL/GenBank/DDBJ databases">
        <title>Sequencing the genomes of 1000 actinobacteria strains.</title>
        <authorList>
            <person name="Klenk H.-P."/>
        </authorList>
    </citation>
    <scope>NUCLEOTIDE SEQUENCE [LARGE SCALE GENOMIC DNA]</scope>
    <source>
        <strain evidence="2 3">DSM 44170</strain>
    </source>
</reference>
<organism evidence="2 3">
    <name type="scientific">Nonomuraea roseoviolacea subsp. carminata</name>
    <dbReference type="NCBI Taxonomy" id="160689"/>
    <lineage>
        <taxon>Bacteria</taxon>
        <taxon>Bacillati</taxon>
        <taxon>Actinomycetota</taxon>
        <taxon>Actinomycetes</taxon>
        <taxon>Streptosporangiales</taxon>
        <taxon>Streptosporangiaceae</taxon>
        <taxon>Nonomuraea</taxon>
    </lineage>
</organism>
<sequence length="55" mass="5498">MVERIAASAVRRVPGRRADGARRERGRASGAGDGEPIGPGVRCDGAGVAGVRPSG</sequence>
<accession>A0ABT1K567</accession>
<dbReference type="Proteomes" id="UP001320766">
    <property type="component" value="Unassembled WGS sequence"/>
</dbReference>
<feature type="region of interest" description="Disordered" evidence="1">
    <location>
        <begin position="1"/>
        <end position="55"/>
    </location>
</feature>